<keyword evidence="6 7" id="KW-0676">Redox-active center</keyword>
<dbReference type="eggNOG" id="COG1651">
    <property type="taxonomic scope" value="Bacteria"/>
</dbReference>
<dbReference type="EMBL" id="ASTJ01000030">
    <property type="protein sequence ID" value="EPC01798.1"/>
    <property type="molecule type" value="Genomic_DNA"/>
</dbReference>
<dbReference type="PANTHER" id="PTHR35272">
    <property type="entry name" value="THIOL:DISULFIDE INTERCHANGE PROTEIN DSBC-RELATED"/>
    <property type="match status" value="1"/>
</dbReference>
<evidence type="ECO:0000256" key="3">
    <source>
        <dbReference type="ARBA" id="ARBA00022729"/>
    </source>
</evidence>
<dbReference type="SUPFAM" id="SSF54423">
    <property type="entry name" value="DsbC/DsbG N-terminal domain-like"/>
    <property type="match status" value="1"/>
</dbReference>
<dbReference type="InterPro" id="IPR018950">
    <property type="entry name" value="DiS-bond_isomerase_DsbC/G_N"/>
</dbReference>
<dbReference type="RefSeq" id="WP_016417396.1">
    <property type="nucleotide sequence ID" value="NZ_KE332391.1"/>
</dbReference>
<dbReference type="PATRIC" id="fig|1121939.11.peg.2885"/>
<evidence type="ECO:0000259" key="9">
    <source>
        <dbReference type="Pfam" id="PF13098"/>
    </source>
</evidence>
<evidence type="ECO:0000256" key="4">
    <source>
        <dbReference type="ARBA" id="ARBA00022764"/>
    </source>
</evidence>
<keyword evidence="5" id="KW-1015">Disulfide bond</keyword>
<dbReference type="InterPro" id="IPR012336">
    <property type="entry name" value="Thioredoxin-like_fold"/>
</dbReference>
<comment type="subcellular location">
    <subcellularLocation>
        <location evidence="1 7">Periplasm</location>
    </subcellularLocation>
</comment>
<dbReference type="InterPro" id="IPR009094">
    <property type="entry name" value="DiS-bond_isomerase_DsbC/G_N_sf"/>
</dbReference>
<dbReference type="CDD" id="cd03020">
    <property type="entry name" value="DsbA_DsbC_DsbG"/>
    <property type="match status" value="1"/>
</dbReference>
<evidence type="ECO:0000313" key="11">
    <source>
        <dbReference type="Proteomes" id="UP000014463"/>
    </source>
</evidence>
<evidence type="ECO:0000256" key="7">
    <source>
        <dbReference type="RuleBase" id="RU364038"/>
    </source>
</evidence>
<dbReference type="STRING" id="1121939.L861_21470"/>
<comment type="similarity">
    <text evidence="2 7">Belongs to the thioredoxin family. DsbC subfamily.</text>
</comment>
<dbReference type="Gene3D" id="3.40.30.10">
    <property type="entry name" value="Glutaredoxin"/>
    <property type="match status" value="1"/>
</dbReference>
<feature type="domain" description="Disulphide bond isomerase DsbC/G N-terminal" evidence="8">
    <location>
        <begin position="43"/>
        <end position="96"/>
    </location>
</feature>
<evidence type="ECO:0000256" key="6">
    <source>
        <dbReference type="ARBA" id="ARBA00023284"/>
    </source>
</evidence>
<evidence type="ECO:0000256" key="5">
    <source>
        <dbReference type="ARBA" id="ARBA00023157"/>
    </source>
</evidence>
<comment type="caution">
    <text evidence="10">The sequence shown here is derived from an EMBL/GenBank/DDBJ whole genome shotgun (WGS) entry which is preliminary data.</text>
</comment>
<dbReference type="SUPFAM" id="SSF52833">
    <property type="entry name" value="Thioredoxin-like"/>
    <property type="match status" value="1"/>
</dbReference>
<evidence type="ECO:0000259" key="8">
    <source>
        <dbReference type="Pfam" id="PF10411"/>
    </source>
</evidence>
<dbReference type="Proteomes" id="UP000014463">
    <property type="component" value="Unassembled WGS sequence"/>
</dbReference>
<keyword evidence="11" id="KW-1185">Reference proteome</keyword>
<name>S2KMT9_LITA3</name>
<dbReference type="Gene3D" id="3.10.450.70">
    <property type="entry name" value="Disulphide bond isomerase, DsbC/G, N-terminal"/>
    <property type="match status" value="1"/>
</dbReference>
<organism evidence="10 11">
    <name type="scientific">Litchfieldella anticariensis (strain DSM 16096 / CECT 5854 / CIP 108499 / LMG 22089 / FP35)</name>
    <name type="common">Halomonas anticariensis</name>
    <dbReference type="NCBI Taxonomy" id="1121939"/>
    <lineage>
        <taxon>Bacteria</taxon>
        <taxon>Pseudomonadati</taxon>
        <taxon>Pseudomonadota</taxon>
        <taxon>Gammaproteobacteria</taxon>
        <taxon>Oceanospirillales</taxon>
        <taxon>Halomonadaceae</taxon>
        <taxon>Litchfieldella</taxon>
    </lineage>
</organism>
<feature type="domain" description="Thioredoxin-like fold" evidence="9">
    <location>
        <begin position="122"/>
        <end position="245"/>
    </location>
</feature>
<dbReference type="AlphaFoldDB" id="S2KMT9"/>
<keyword evidence="3 7" id="KW-0732">Signal</keyword>
<evidence type="ECO:0000313" key="10">
    <source>
        <dbReference type="EMBL" id="EPC01798.1"/>
    </source>
</evidence>
<evidence type="ECO:0000256" key="1">
    <source>
        <dbReference type="ARBA" id="ARBA00004418"/>
    </source>
</evidence>
<sequence>MNRRLMPVLTTLLATTLIAIGLPVTALASAHHDLAERLTVNGEPMPVAEVRETPLDGFFEVRLENGETFYSDAQGKHFLVGDIYENGENGLVNLTEQRRNAERAARLTQVPESERVIFRGTGERRAAITVFTDTTCPYCRRLHEEVPKLNEMGVEVQYLAFPRAGMGSEGGRTLSQVWCSENRTEAMTAAKRGETLSNSPDCDNPVEEQYHLGMELGVQGTPAIVMPDGRMVPGYVPAERLVEMLGLND</sequence>
<dbReference type="PANTHER" id="PTHR35272:SF3">
    <property type="entry name" value="THIOL:DISULFIDE INTERCHANGE PROTEIN DSBC"/>
    <property type="match status" value="1"/>
</dbReference>
<dbReference type="InterPro" id="IPR051470">
    <property type="entry name" value="Thiol:disulfide_interchange"/>
</dbReference>
<accession>S2KMT9</accession>
<protein>
    <recommendedName>
        <fullName evidence="7">Thiol:disulfide interchange protein</fullName>
    </recommendedName>
</protein>
<keyword evidence="4 7" id="KW-0574">Periplasm</keyword>
<dbReference type="Pfam" id="PF13098">
    <property type="entry name" value="Thioredoxin_2"/>
    <property type="match status" value="1"/>
</dbReference>
<comment type="function">
    <text evidence="7">Required for disulfide bond formation in some periplasmic proteins. Acts by transferring its disulfide bond to other proteins and is reduced in the process.</text>
</comment>
<proteinExistence type="inferred from homology"/>
<evidence type="ECO:0000256" key="2">
    <source>
        <dbReference type="ARBA" id="ARBA00009813"/>
    </source>
</evidence>
<gene>
    <name evidence="10" type="ORF">L861_21470</name>
</gene>
<dbReference type="GO" id="GO:0042597">
    <property type="term" value="C:periplasmic space"/>
    <property type="evidence" value="ECO:0007669"/>
    <property type="project" value="UniProtKB-SubCell"/>
</dbReference>
<dbReference type="Pfam" id="PF10411">
    <property type="entry name" value="DsbC_N"/>
    <property type="match status" value="1"/>
</dbReference>
<dbReference type="InterPro" id="IPR033954">
    <property type="entry name" value="DiS-bond_Isoase_DsbC/G"/>
</dbReference>
<reference evidence="10 11" key="1">
    <citation type="journal article" date="2013" name="Genome Announc.">
        <title>Draft genome sequence of the moderately halophilic gammaproteobacterium Halomonas anticariensis FP35.</title>
        <authorList>
            <person name="Tahrioui A."/>
            <person name="Quesada E."/>
            <person name="Llamas I."/>
        </authorList>
    </citation>
    <scope>NUCLEOTIDE SEQUENCE [LARGE SCALE GENOMIC DNA]</scope>
    <source>
        <strain evidence="11">DSM 16096 / CECT 5854 / LMG 22089 / FP35</strain>
    </source>
</reference>
<dbReference type="InterPro" id="IPR036249">
    <property type="entry name" value="Thioredoxin-like_sf"/>
</dbReference>